<reference evidence="2" key="1">
    <citation type="submission" date="2021-03" db="EMBL/GenBank/DDBJ databases">
        <title>Revisited historic fungal species revealed as producer of novel bioactive compounds through whole genome sequencing and comparative genomics.</title>
        <authorList>
            <person name="Vignolle G.A."/>
            <person name="Hochenegger N."/>
            <person name="Mach R.L."/>
            <person name="Mach-Aigner A.R."/>
            <person name="Javad Rahimi M."/>
            <person name="Salim K.A."/>
            <person name="Chan C.M."/>
            <person name="Lim L.B.L."/>
            <person name="Cai F."/>
            <person name="Druzhinina I.S."/>
            <person name="U'Ren J.M."/>
            <person name="Derntl C."/>
        </authorList>
    </citation>
    <scope>NUCLEOTIDE SEQUENCE</scope>
    <source>
        <strain evidence="2">TUCIM 5799</strain>
    </source>
</reference>
<protein>
    <submittedName>
        <fullName evidence="2">Uncharacterized protein</fullName>
    </submittedName>
</protein>
<feature type="region of interest" description="Disordered" evidence="1">
    <location>
        <begin position="151"/>
        <end position="177"/>
    </location>
</feature>
<accession>A0A9Q0AVW8</accession>
<dbReference type="AlphaFoldDB" id="A0A9Q0AVW8"/>
<name>A0A9Q0AVW8_9PEZI</name>
<evidence type="ECO:0000256" key="1">
    <source>
        <dbReference type="SAM" id="MobiDB-lite"/>
    </source>
</evidence>
<dbReference type="Proteomes" id="UP000829685">
    <property type="component" value="Unassembled WGS sequence"/>
</dbReference>
<comment type="caution">
    <text evidence="2">The sequence shown here is derived from an EMBL/GenBank/DDBJ whole genome shotgun (WGS) entry which is preliminary data.</text>
</comment>
<gene>
    <name evidence="2" type="ORF">JX265_000854</name>
</gene>
<evidence type="ECO:0000313" key="3">
    <source>
        <dbReference type="Proteomes" id="UP000829685"/>
    </source>
</evidence>
<keyword evidence="3" id="KW-1185">Reference proteome</keyword>
<organism evidence="2 3">
    <name type="scientific">Neoarthrinium moseri</name>
    <dbReference type="NCBI Taxonomy" id="1658444"/>
    <lineage>
        <taxon>Eukaryota</taxon>
        <taxon>Fungi</taxon>
        <taxon>Dikarya</taxon>
        <taxon>Ascomycota</taxon>
        <taxon>Pezizomycotina</taxon>
        <taxon>Sordariomycetes</taxon>
        <taxon>Xylariomycetidae</taxon>
        <taxon>Amphisphaeriales</taxon>
        <taxon>Apiosporaceae</taxon>
        <taxon>Neoarthrinium</taxon>
    </lineage>
</organism>
<sequence>MSADELPPHLRAIARTQEAEPPSEAQVISDLGFKSIGDFLHFFGLKMGTEQERSESHLIFRILRAPDTEAQRRALQKAMKDALIATQSDALDRGNTRTRDPGLPPQDLHVPEQKQAGLAFDGAVAIRKTWINGEPQSTDGQPASTAIKLGAAGEQSTSTTAVGQVDGPKSPDASDRQDVLNKQRLQGLDAQVYNWYNNESDEEEGEVAGGKFYTEAGSYDAESNYFWQEEDDGWKG</sequence>
<evidence type="ECO:0000313" key="2">
    <source>
        <dbReference type="EMBL" id="KAI1880614.1"/>
    </source>
</evidence>
<feature type="compositionally biased region" description="Basic and acidic residues" evidence="1">
    <location>
        <begin position="90"/>
        <end position="100"/>
    </location>
</feature>
<dbReference type="EMBL" id="JAFIMR010000002">
    <property type="protein sequence ID" value="KAI1880614.1"/>
    <property type="molecule type" value="Genomic_DNA"/>
</dbReference>
<proteinExistence type="predicted"/>
<feature type="region of interest" description="Disordered" evidence="1">
    <location>
        <begin position="86"/>
        <end position="107"/>
    </location>
</feature>